<gene>
    <name evidence="8" type="primary">6050799</name>
    <name evidence="7" type="ORF">CpipJ_CPIJ016766</name>
</gene>
<evidence type="ECO:0000259" key="6">
    <source>
        <dbReference type="PROSITE" id="PS50268"/>
    </source>
</evidence>
<dbReference type="GO" id="GO:0007156">
    <property type="term" value="P:homophilic cell adhesion via plasma membrane adhesion molecules"/>
    <property type="evidence" value="ECO:0007669"/>
    <property type="project" value="InterPro"/>
</dbReference>
<dbReference type="CDD" id="cd11304">
    <property type="entry name" value="Cadherin_repeat"/>
    <property type="match status" value="2"/>
</dbReference>
<protein>
    <recommendedName>
        <fullName evidence="6">Cadherin domain-containing protein</fullName>
    </recommendedName>
</protein>
<evidence type="ECO:0000256" key="2">
    <source>
        <dbReference type="ARBA" id="ARBA00022737"/>
    </source>
</evidence>
<dbReference type="PANTHER" id="PTHR24027">
    <property type="entry name" value="CADHERIN-23"/>
    <property type="match status" value="1"/>
</dbReference>
<keyword evidence="2" id="KW-0677">Repeat</keyword>
<dbReference type="InterPro" id="IPR020894">
    <property type="entry name" value="Cadherin_CS"/>
</dbReference>
<evidence type="ECO:0000256" key="3">
    <source>
        <dbReference type="ARBA" id="ARBA00022837"/>
    </source>
</evidence>
<feature type="domain" description="Cadherin" evidence="6">
    <location>
        <begin position="1438"/>
        <end position="1520"/>
    </location>
</feature>
<reference evidence="7" key="1">
    <citation type="submission" date="2007-03" db="EMBL/GenBank/DDBJ databases">
        <title>Annotation of Culex pipiens quinquefasciatus.</title>
        <authorList>
            <consortium name="The Broad Institute Genome Sequencing Platform"/>
            <person name="Atkinson P.W."/>
            <person name="Hemingway J."/>
            <person name="Christensen B.M."/>
            <person name="Higgs S."/>
            <person name="Kodira C."/>
            <person name="Hannick L."/>
            <person name="Megy K."/>
            <person name="O'Leary S."/>
            <person name="Pearson M."/>
            <person name="Haas B.J."/>
            <person name="Mauceli E."/>
            <person name="Wortman J.R."/>
            <person name="Lee N.H."/>
            <person name="Guigo R."/>
            <person name="Stanke M."/>
            <person name="Alvarado L."/>
            <person name="Amedeo P."/>
            <person name="Antoine C.H."/>
            <person name="Arensburger P."/>
            <person name="Bidwell S.L."/>
            <person name="Crawford M."/>
            <person name="Camaro F."/>
            <person name="Devon K."/>
            <person name="Engels R."/>
            <person name="Hammond M."/>
            <person name="Howarth C."/>
            <person name="Koehrsen M."/>
            <person name="Lawson D."/>
            <person name="Montgomery P."/>
            <person name="Nene V."/>
            <person name="Nusbaum C."/>
            <person name="Puiu D."/>
            <person name="Romero-Severson J."/>
            <person name="Severson D.W."/>
            <person name="Shumway M."/>
            <person name="Sisk P."/>
            <person name="Stolte C."/>
            <person name="Zeng Q."/>
            <person name="Eisenstadt E."/>
            <person name="Fraser-Liggett C."/>
            <person name="Strausberg R."/>
            <person name="Galagan J."/>
            <person name="Birren B."/>
            <person name="Collins F.H."/>
        </authorList>
    </citation>
    <scope>NUCLEOTIDE SEQUENCE [LARGE SCALE GENOMIC DNA]</scope>
    <source>
        <strain evidence="7">JHB</strain>
    </source>
</reference>
<keyword evidence="4" id="KW-0472">Membrane</keyword>
<dbReference type="Proteomes" id="UP000002320">
    <property type="component" value="Unassembled WGS sequence"/>
</dbReference>
<dbReference type="EMBL" id="DS232691">
    <property type="protein sequence ID" value="EDS44796.1"/>
    <property type="molecule type" value="Genomic_DNA"/>
</dbReference>
<accession>B0XCG6</accession>
<dbReference type="GO" id="GO:0045296">
    <property type="term" value="F:cadherin binding"/>
    <property type="evidence" value="ECO:0007669"/>
    <property type="project" value="TreeGrafter"/>
</dbReference>
<dbReference type="eggNOG" id="KOG3594">
    <property type="taxonomic scope" value="Eukaryota"/>
</dbReference>
<evidence type="ECO:0000256" key="1">
    <source>
        <dbReference type="ARBA" id="ARBA00004370"/>
    </source>
</evidence>
<feature type="domain" description="Cadherin" evidence="6">
    <location>
        <begin position="1319"/>
        <end position="1412"/>
    </location>
</feature>
<dbReference type="InterPro" id="IPR039808">
    <property type="entry name" value="Cadherin"/>
</dbReference>
<dbReference type="PROSITE" id="PS00232">
    <property type="entry name" value="CADHERIN_1"/>
    <property type="match status" value="1"/>
</dbReference>
<dbReference type="SUPFAM" id="SSF49313">
    <property type="entry name" value="Cadherin-like"/>
    <property type="match status" value="1"/>
</dbReference>
<name>B0XCG6_CULQU</name>
<dbReference type="KEGG" id="cqu:CpipJ_CPIJ016766"/>
<keyword evidence="3 5" id="KW-0106">Calcium</keyword>
<keyword evidence="9" id="KW-1185">Reference proteome</keyword>
<evidence type="ECO:0000313" key="8">
    <source>
        <dbReference type="EnsemblMetazoa" id="CPIJ016766-PA"/>
    </source>
</evidence>
<comment type="subcellular location">
    <subcellularLocation>
        <location evidence="1">Membrane</location>
    </subcellularLocation>
</comment>
<sequence length="1594" mass="173987">MSQRPIHVNTSEKPSEFWFHFNPPNSGEVTDCYSETFDFSRATVVHVGGISVLDIAKEIASHEVQNVESVQVTALDGAVLYISATYDGGKLTISTTESFRDYATKETSQTLLSQFVFVCTTGSRNIRYQVPLREENLYAPTFSLPEYEIVLPLPLPRAFDLMQYIDGGKGVVAHDYDLTKNKITFAIAANEFFEVESVASASQKEYIARLRTKATLTRIEEGLTIDITGTDEGDPPKTGNAKLKFSGDPTVIYIEPPQFQDTLYKATYKRGEQFAPIELALKADTFDNSVTFQLSGDDAQWFAVTPKDDRSGASLALRPDVVIPESKQFASAIVIASRTNADTDGRTAVVVEIEPEVKLVPAFEKTVYGGEVGPGYVVTLPTAIKLVAESVVGEVTLALSGEDARYFTATTGDNGIHLSVTVALTEEVLKERLYFHFVIEARNAGVEQAGLAYVVLDVVKDEIVPRFLQLYYEGAVSEEGVLDALVVPIPETLQGSTITYEATNPKSPTAHCFILVEVNRIPTPQFEQLLYEGLIDSSNVLQELKLKLTPETYDDSIAFTPVDNDAEFFKITKLPSNELQITLANPDGDVANRNNLRFNVRATRGNLVATVPVVVFIQKAEVKLPKFEKPLYKSTIGTNLGLVPFEAIRLVAGTEAEGLEVLVHLNNSDLFEVELAGLELTVALKKALLPADIEGYERFEFVVEVENPGVGSGFATIVVDIEREVIVVPEFTQASYGGTINEGSKDITFSETVALKVGTATAAVLYTVAGEDAALVEHQVQEDGSLKFVLKDAVTVDQLKDKSQINFVVQAMNPGSSTTSAALVVHIIRPVQIVFAKTSFAGVLKEGIAIADFSADTIEFVQNTLLDGATFSLTGTNSNLLEVSLSAEKVIQISLRTTTNWNQIRFLPYLTVSLQATNPAAPTSTCTIILNVENRDIPTPRFTKTFYRGSLQPNRDVTFAATDVITLQPDTITATLTFRAVENDHDLFQVTREEDKFKIALKESVTGEAIEGRDLFSFLIEANNEFGAADSATVLVSAHVEQIVTPVFGEAIYSGSIQEGSTAVQIGDVTFVAGTAGENTAVGADQGDYGWFDVGIEQLKVVIRIRAGVSIPWDSIEDREFFKFRIQATNPGSDPATAFVVLDIVREVIVAPKFTSSNFQGSLEVGSTEVKFPAGGLIEFEAGSLLPGFTLTLVDNDHGMFEAKVNGNEVEIALKEEVTADDLKDKSYLRFSVAVANPGSSTVKADVVVNLKRDPEVTPLFEKLNYNGAIGTDFRLSLVEPIRVSDATYSADVVIEVIESSSNLLRITQNQRELGECEYELIGESPLLLDQGYFSIDPTTHWLTARAFDRENIALFGDMLVPQFQLRLRLACPDQVTRTRRSLIETGDLNYARDVTVLNVIVEDVNDNSPGFVYPSVQGLHFGFPAPAIAAGMLLPELITVVATDVDEGLNAKVRFSVGENEDFGIDAESGRIYPLRNAMKASPMVTVAVRATDRDGADDGRSSSMEISVHRLEEDNMVMMSIAGGEDEAGLLNQINNNADRIRIQTLVQAIVPSYDTQGDSKARASTEDSVRRLVVYALNSNNELQDSDTIQR</sequence>
<dbReference type="EnsemblMetazoa" id="CPIJ016766-RA">
    <property type="protein sequence ID" value="CPIJ016766-PA"/>
    <property type="gene ID" value="CPIJ016766"/>
</dbReference>
<dbReference type="InterPro" id="IPR015919">
    <property type="entry name" value="Cadherin-like_sf"/>
</dbReference>
<dbReference type="InterPro" id="IPR002126">
    <property type="entry name" value="Cadherin-like_dom"/>
</dbReference>
<dbReference type="GO" id="GO:0008013">
    <property type="term" value="F:beta-catenin binding"/>
    <property type="evidence" value="ECO:0007669"/>
    <property type="project" value="TreeGrafter"/>
</dbReference>
<dbReference type="Gene3D" id="2.60.40.60">
    <property type="entry name" value="Cadherins"/>
    <property type="match status" value="2"/>
</dbReference>
<proteinExistence type="predicted"/>
<reference evidence="8" key="2">
    <citation type="submission" date="2021-02" db="UniProtKB">
        <authorList>
            <consortium name="EnsemblMetazoa"/>
        </authorList>
    </citation>
    <scope>IDENTIFICATION</scope>
    <source>
        <strain evidence="8">JHB</strain>
    </source>
</reference>
<dbReference type="STRING" id="7176.B0XCG6"/>
<evidence type="ECO:0000256" key="4">
    <source>
        <dbReference type="ARBA" id="ARBA00023136"/>
    </source>
</evidence>
<evidence type="ECO:0000313" key="9">
    <source>
        <dbReference type="Proteomes" id="UP000002320"/>
    </source>
</evidence>
<dbReference type="InParanoid" id="B0XCG6"/>
<dbReference type="GO" id="GO:0005509">
    <property type="term" value="F:calcium ion binding"/>
    <property type="evidence" value="ECO:0007669"/>
    <property type="project" value="UniProtKB-UniRule"/>
</dbReference>
<dbReference type="HOGENOM" id="CLU_235666_0_0_1"/>
<dbReference type="PROSITE" id="PS50268">
    <property type="entry name" value="CADHERIN_2"/>
    <property type="match status" value="2"/>
</dbReference>
<dbReference type="PANTHER" id="PTHR24027:SF438">
    <property type="entry name" value="CADHERIN 23"/>
    <property type="match status" value="1"/>
</dbReference>
<evidence type="ECO:0000256" key="5">
    <source>
        <dbReference type="PROSITE-ProRule" id="PRU00043"/>
    </source>
</evidence>
<dbReference type="GO" id="GO:0016477">
    <property type="term" value="P:cell migration"/>
    <property type="evidence" value="ECO:0007669"/>
    <property type="project" value="TreeGrafter"/>
</dbReference>
<evidence type="ECO:0000313" key="7">
    <source>
        <dbReference type="EMBL" id="EDS44796.1"/>
    </source>
</evidence>
<dbReference type="GO" id="GO:0016342">
    <property type="term" value="C:catenin complex"/>
    <property type="evidence" value="ECO:0007669"/>
    <property type="project" value="TreeGrafter"/>
</dbReference>
<dbReference type="SMART" id="SM00112">
    <property type="entry name" value="CA"/>
    <property type="match status" value="2"/>
</dbReference>
<organism>
    <name type="scientific">Culex quinquefasciatus</name>
    <name type="common">Southern house mosquito</name>
    <name type="synonym">Culex pungens</name>
    <dbReference type="NCBI Taxonomy" id="7176"/>
    <lineage>
        <taxon>Eukaryota</taxon>
        <taxon>Metazoa</taxon>
        <taxon>Ecdysozoa</taxon>
        <taxon>Arthropoda</taxon>
        <taxon>Hexapoda</taxon>
        <taxon>Insecta</taxon>
        <taxon>Pterygota</taxon>
        <taxon>Neoptera</taxon>
        <taxon>Endopterygota</taxon>
        <taxon>Diptera</taxon>
        <taxon>Nematocera</taxon>
        <taxon>Culicoidea</taxon>
        <taxon>Culicidae</taxon>
        <taxon>Culicinae</taxon>
        <taxon>Culicini</taxon>
        <taxon>Culex</taxon>
        <taxon>Culex</taxon>
    </lineage>
</organism>
<dbReference type="VEuPathDB" id="VectorBase:CQUJHB000394"/>
<dbReference type="VEuPathDB" id="VectorBase:CQUJHB010342"/>
<dbReference type="OrthoDB" id="6606209at2759"/>
<dbReference type="VEuPathDB" id="VectorBase:CPIJ016766"/>